<keyword evidence="3" id="KW-0238">DNA-binding</keyword>
<comment type="similarity">
    <text evidence="1">Belongs to the 'phage' integrase family.</text>
</comment>
<name>A0ABS2GRV2_9BURK</name>
<evidence type="ECO:0000256" key="2">
    <source>
        <dbReference type="ARBA" id="ARBA00022908"/>
    </source>
</evidence>
<dbReference type="Proteomes" id="UP000777002">
    <property type="component" value="Unassembled WGS sequence"/>
</dbReference>
<keyword evidence="4" id="KW-0233">DNA recombination</keyword>
<dbReference type="InterPro" id="IPR050808">
    <property type="entry name" value="Phage_Integrase"/>
</dbReference>
<dbReference type="PANTHER" id="PTHR30629:SF2">
    <property type="entry name" value="PROPHAGE INTEGRASE INTS-RELATED"/>
    <property type="match status" value="1"/>
</dbReference>
<keyword evidence="6" id="KW-1185">Reference proteome</keyword>
<dbReference type="SUPFAM" id="SSF56349">
    <property type="entry name" value="DNA breaking-rejoining enzymes"/>
    <property type="match status" value="1"/>
</dbReference>
<dbReference type="Gene3D" id="1.10.443.10">
    <property type="entry name" value="Intergrase catalytic core"/>
    <property type="match status" value="1"/>
</dbReference>
<dbReference type="PANTHER" id="PTHR30629">
    <property type="entry name" value="PROPHAGE INTEGRASE"/>
    <property type="match status" value="1"/>
</dbReference>
<dbReference type="EMBL" id="JACJKX010000006">
    <property type="protein sequence ID" value="MBM6928525.1"/>
    <property type="molecule type" value="Genomic_DNA"/>
</dbReference>
<dbReference type="InterPro" id="IPR038488">
    <property type="entry name" value="Integrase_DNA-bd_sf"/>
</dbReference>
<evidence type="ECO:0000256" key="1">
    <source>
        <dbReference type="ARBA" id="ARBA00008857"/>
    </source>
</evidence>
<dbReference type="RefSeq" id="WP_205050122.1">
    <property type="nucleotide sequence ID" value="NZ_JACJKX010000006.1"/>
</dbReference>
<dbReference type="Gene3D" id="1.10.150.130">
    <property type="match status" value="1"/>
</dbReference>
<dbReference type="InterPro" id="IPR013762">
    <property type="entry name" value="Integrase-like_cat_sf"/>
</dbReference>
<reference evidence="5 6" key="1">
    <citation type="journal article" date="2021" name="Sci. Rep.">
        <title>The distribution of antibiotic resistance genes in chicken gut microbiota commensals.</title>
        <authorList>
            <person name="Juricova H."/>
            <person name="Matiasovicova J."/>
            <person name="Kubasova T."/>
            <person name="Cejkova D."/>
            <person name="Rychlik I."/>
        </authorList>
    </citation>
    <scope>NUCLEOTIDE SEQUENCE [LARGE SCALE GENOMIC DNA]</scope>
    <source>
        <strain evidence="5 6">An562</strain>
    </source>
</reference>
<evidence type="ECO:0000256" key="3">
    <source>
        <dbReference type="ARBA" id="ARBA00023125"/>
    </source>
</evidence>
<evidence type="ECO:0000313" key="5">
    <source>
        <dbReference type="EMBL" id="MBM6928525.1"/>
    </source>
</evidence>
<evidence type="ECO:0008006" key="7">
    <source>
        <dbReference type="Google" id="ProtNLM"/>
    </source>
</evidence>
<keyword evidence="2" id="KW-0229">DNA integration</keyword>
<dbReference type="InterPro" id="IPR011010">
    <property type="entry name" value="DNA_brk_join_enz"/>
</dbReference>
<accession>A0ABS2GRV2</accession>
<organism evidence="5 6">
    <name type="scientific">Parasutterella secunda</name>
    <dbReference type="NCBI Taxonomy" id="626947"/>
    <lineage>
        <taxon>Bacteria</taxon>
        <taxon>Pseudomonadati</taxon>
        <taxon>Pseudomonadota</taxon>
        <taxon>Betaproteobacteria</taxon>
        <taxon>Burkholderiales</taxon>
        <taxon>Sutterellaceae</taxon>
        <taxon>Parasutterella</taxon>
    </lineage>
</organism>
<comment type="caution">
    <text evidence="5">The sequence shown here is derived from an EMBL/GenBank/DDBJ whole genome shotgun (WGS) entry which is preliminary data.</text>
</comment>
<protein>
    <recommendedName>
        <fullName evidence="7">Tyr recombinase domain-containing protein</fullName>
    </recommendedName>
</protein>
<evidence type="ECO:0000313" key="6">
    <source>
        <dbReference type="Proteomes" id="UP000777002"/>
    </source>
</evidence>
<proteinExistence type="inferred from homology"/>
<evidence type="ECO:0000256" key="4">
    <source>
        <dbReference type="ARBA" id="ARBA00023172"/>
    </source>
</evidence>
<gene>
    <name evidence="5" type="ORF">H5985_04485</name>
</gene>
<sequence length="474" mass="54934">MPKKHFQDSKGRRIERIANETQLKQYLQGSWAEKSLGIAIEPGLRINHATHAWDLLFERNKCRTHRTLGKYPKVSLKEAVEKARECKVVVNPRKQTSSVQSSLETQLLIDDVIEEYFQYRYKSLCERRSNKDPYKSVERMRYQYAKFIRPVIGNLPISMIKTSHVIAVLSPITASETTRSKTKAVLSKLVQWLVFSGKVDVDLMQIDWFLVNRALPPCSNIERHYARLGYDRIPELVEDIFLRLNIEKERDYVSSLALLLQLLTAQRAGGFLAFDRAIIGEGRMWFSTWSNVNFEDKIWTIPPNCLKVTIIRNQYAQPLKIPLAEETIIVLKLIKKFWKERRGINLAPIDFVVPKYDDLTRAHCSHCLRLLLKQMHRESLQRGGIGYHDPDQPGRIITPHGFRSTFEDWCLSRGFSLIDVNKALAHIGNKVQEAYQREALLKTRRPMMDAWAKFCFSKVDPTVLARFAQSVAGY</sequence>
<dbReference type="Gene3D" id="3.30.160.390">
    <property type="entry name" value="Integrase, DNA-binding domain"/>
    <property type="match status" value="1"/>
</dbReference>
<dbReference type="InterPro" id="IPR010998">
    <property type="entry name" value="Integrase_recombinase_N"/>
</dbReference>